<protein>
    <recommendedName>
        <fullName evidence="2">Retrotransposon gag domain-containing protein</fullName>
    </recommendedName>
</protein>
<reference evidence="3" key="1">
    <citation type="submission" date="2024-01" db="EMBL/GenBank/DDBJ databases">
        <authorList>
            <person name="Webb A."/>
        </authorList>
    </citation>
    <scope>NUCLEOTIDE SEQUENCE</scope>
    <source>
        <strain evidence="3">Pm1</strain>
    </source>
</reference>
<feature type="domain" description="Retrotransposon gag" evidence="2">
    <location>
        <begin position="121"/>
        <end position="216"/>
    </location>
</feature>
<comment type="caution">
    <text evidence="3">The sequence shown here is derived from an EMBL/GenBank/DDBJ whole genome shotgun (WGS) entry which is preliminary data.</text>
</comment>
<proteinExistence type="predicted"/>
<evidence type="ECO:0000259" key="2">
    <source>
        <dbReference type="Pfam" id="PF03732"/>
    </source>
</evidence>
<gene>
    <name evidence="3" type="ORF">PM001_LOCUS29199</name>
</gene>
<dbReference type="InterPro" id="IPR005162">
    <property type="entry name" value="Retrotrans_gag_dom"/>
</dbReference>
<name>A0AAV1VAX4_9STRA</name>
<feature type="region of interest" description="Disordered" evidence="1">
    <location>
        <begin position="312"/>
        <end position="342"/>
    </location>
</feature>
<dbReference type="Pfam" id="PF03732">
    <property type="entry name" value="Retrotrans_gag"/>
    <property type="match status" value="1"/>
</dbReference>
<accession>A0AAV1VAX4</accession>
<organism evidence="3 4">
    <name type="scientific">Peronospora matthiolae</name>
    <dbReference type="NCBI Taxonomy" id="2874970"/>
    <lineage>
        <taxon>Eukaryota</taxon>
        <taxon>Sar</taxon>
        <taxon>Stramenopiles</taxon>
        <taxon>Oomycota</taxon>
        <taxon>Peronosporomycetes</taxon>
        <taxon>Peronosporales</taxon>
        <taxon>Peronosporaceae</taxon>
        <taxon>Peronospora</taxon>
    </lineage>
</organism>
<evidence type="ECO:0000313" key="3">
    <source>
        <dbReference type="EMBL" id="CAK7944049.1"/>
    </source>
</evidence>
<dbReference type="AlphaFoldDB" id="A0AAV1VAX4"/>
<sequence length="342" mass="38400">MENSTPLSEAQKVALDKLTASLGPEYVEFLVSQGPEVLNARVESFMQYEATVLGQVQDQMASAMPTRYVSVPDEESKPRPLRVEVKNYSGKEGENLILWIREIEMDMRSGLITLDHQQVSLAISKLDGRAREWALTCSTSVDIAFPTWESLKSQLVQVFSPPNQAYRVRPRFLSSRQGKIELSDYVQELRTLMAAMQSDPLPEAVYVTIFMEGLRTGIARTEVFQIHPSTFEEAVIALTAEHNFKSARLGWNEFNFRSVRANYSGTTAYNRPEPMDLSYAEDGGEAELQAAEQQHVVRRCFTCGSTKHLRPGCPLRKQRQATSQHSTPSQKSGMARGNADTQ</sequence>
<dbReference type="Proteomes" id="UP001162060">
    <property type="component" value="Unassembled WGS sequence"/>
</dbReference>
<evidence type="ECO:0000256" key="1">
    <source>
        <dbReference type="SAM" id="MobiDB-lite"/>
    </source>
</evidence>
<evidence type="ECO:0000313" key="4">
    <source>
        <dbReference type="Proteomes" id="UP001162060"/>
    </source>
</evidence>
<dbReference type="EMBL" id="CAKLBY020000306">
    <property type="protein sequence ID" value="CAK7944049.1"/>
    <property type="molecule type" value="Genomic_DNA"/>
</dbReference>
<feature type="compositionally biased region" description="Polar residues" evidence="1">
    <location>
        <begin position="320"/>
        <end position="332"/>
    </location>
</feature>